<keyword evidence="4" id="KW-1185">Reference proteome</keyword>
<feature type="transmembrane region" description="Helical" evidence="1">
    <location>
        <begin position="12"/>
        <end position="30"/>
    </location>
</feature>
<accession>A0A251UQJ4</accession>
<dbReference type="Gramene" id="mRNA:HanXRQr2_Chr05g0207881">
    <property type="protein sequence ID" value="mRNA:HanXRQr2_Chr05g0207881"/>
    <property type="gene ID" value="HanXRQr2_Chr05g0207881"/>
</dbReference>
<evidence type="ECO:0000313" key="2">
    <source>
        <dbReference type="EMBL" id="KAF5805318.1"/>
    </source>
</evidence>
<keyword evidence="1" id="KW-0812">Transmembrane</keyword>
<evidence type="ECO:0000313" key="4">
    <source>
        <dbReference type="Proteomes" id="UP000215914"/>
    </source>
</evidence>
<dbReference type="Proteomes" id="UP000215914">
    <property type="component" value="Chromosome 5"/>
</dbReference>
<name>A0A251UQJ4_HELAN</name>
<sequence>MALITSEISSVTRWILASLRVTLYVVLAYNTNARMNGRLKNINYQFLILAA</sequence>
<keyword evidence="1" id="KW-0472">Membrane</keyword>
<reference evidence="2 4" key="1">
    <citation type="journal article" date="2017" name="Nature">
        <title>The sunflower genome provides insights into oil metabolism, flowering and Asterid evolution.</title>
        <authorList>
            <person name="Badouin H."/>
            <person name="Gouzy J."/>
            <person name="Grassa C.J."/>
            <person name="Murat F."/>
            <person name="Staton S.E."/>
            <person name="Cottret L."/>
            <person name="Lelandais-Briere C."/>
            <person name="Owens G.L."/>
            <person name="Carrere S."/>
            <person name="Mayjonade B."/>
            <person name="Legrand L."/>
            <person name="Gill N."/>
            <person name="Kane N.C."/>
            <person name="Bowers J.E."/>
            <person name="Hubner S."/>
            <person name="Bellec A."/>
            <person name="Berard A."/>
            <person name="Berges H."/>
            <person name="Blanchet N."/>
            <person name="Boniface M.C."/>
            <person name="Brunel D."/>
            <person name="Catrice O."/>
            <person name="Chaidir N."/>
            <person name="Claudel C."/>
            <person name="Donnadieu C."/>
            <person name="Faraut T."/>
            <person name="Fievet G."/>
            <person name="Helmstetter N."/>
            <person name="King M."/>
            <person name="Knapp S.J."/>
            <person name="Lai Z."/>
            <person name="Le Paslier M.C."/>
            <person name="Lippi Y."/>
            <person name="Lorenzon L."/>
            <person name="Mandel J.R."/>
            <person name="Marage G."/>
            <person name="Marchand G."/>
            <person name="Marquand E."/>
            <person name="Bret-Mestries E."/>
            <person name="Morien E."/>
            <person name="Nambeesan S."/>
            <person name="Nguyen T."/>
            <person name="Pegot-Espagnet P."/>
            <person name="Pouilly N."/>
            <person name="Raftis F."/>
            <person name="Sallet E."/>
            <person name="Schiex T."/>
            <person name="Thomas J."/>
            <person name="Vandecasteele C."/>
            <person name="Vares D."/>
            <person name="Vear F."/>
            <person name="Vautrin S."/>
            <person name="Crespi M."/>
            <person name="Mangin B."/>
            <person name="Burke J.M."/>
            <person name="Salse J."/>
            <person name="Munos S."/>
            <person name="Vincourt P."/>
            <person name="Rieseberg L.H."/>
            <person name="Langlade N.B."/>
        </authorList>
    </citation>
    <scope>NUCLEOTIDE SEQUENCE [LARGE SCALE GENOMIC DNA]</scope>
    <source>
        <strain evidence="4">cv. SF193</strain>
        <tissue evidence="2">Leaves</tissue>
    </source>
</reference>
<reference evidence="2" key="3">
    <citation type="submission" date="2020-06" db="EMBL/GenBank/DDBJ databases">
        <title>Helianthus annuus Genome sequencing and assembly Release 2.</title>
        <authorList>
            <person name="Gouzy J."/>
            <person name="Langlade N."/>
            <person name="Munos S."/>
        </authorList>
    </citation>
    <scope>NUCLEOTIDE SEQUENCE</scope>
    <source>
        <tissue evidence="2">Leaves</tissue>
    </source>
</reference>
<proteinExistence type="predicted"/>
<dbReference type="AlphaFoldDB" id="A0A251UQJ4"/>
<dbReference type="InParanoid" id="A0A251UQJ4"/>
<gene>
    <name evidence="3" type="ORF">HannXRQ_Chr05g0143141</name>
    <name evidence="2" type="ORF">HanXRQr2_Chr05g0207881</name>
</gene>
<evidence type="ECO:0000256" key="1">
    <source>
        <dbReference type="SAM" id="Phobius"/>
    </source>
</evidence>
<evidence type="ECO:0000313" key="3">
    <source>
        <dbReference type="EMBL" id="OTG25022.1"/>
    </source>
</evidence>
<reference evidence="3" key="2">
    <citation type="submission" date="2017-02" db="EMBL/GenBank/DDBJ databases">
        <title>Sunflower complete genome.</title>
        <authorList>
            <person name="Langlade N."/>
            <person name="Munos S."/>
        </authorList>
    </citation>
    <scope>NUCLEOTIDE SEQUENCE [LARGE SCALE GENOMIC DNA]</scope>
    <source>
        <tissue evidence="3">Leaves</tissue>
    </source>
</reference>
<keyword evidence="1" id="KW-1133">Transmembrane helix</keyword>
<protein>
    <submittedName>
        <fullName evidence="3">Uncharacterized protein</fullName>
    </submittedName>
</protein>
<dbReference type="EMBL" id="CM007894">
    <property type="protein sequence ID" value="OTG25022.1"/>
    <property type="molecule type" value="Genomic_DNA"/>
</dbReference>
<organism evidence="3 4">
    <name type="scientific">Helianthus annuus</name>
    <name type="common">Common sunflower</name>
    <dbReference type="NCBI Taxonomy" id="4232"/>
    <lineage>
        <taxon>Eukaryota</taxon>
        <taxon>Viridiplantae</taxon>
        <taxon>Streptophyta</taxon>
        <taxon>Embryophyta</taxon>
        <taxon>Tracheophyta</taxon>
        <taxon>Spermatophyta</taxon>
        <taxon>Magnoliopsida</taxon>
        <taxon>eudicotyledons</taxon>
        <taxon>Gunneridae</taxon>
        <taxon>Pentapetalae</taxon>
        <taxon>asterids</taxon>
        <taxon>campanulids</taxon>
        <taxon>Asterales</taxon>
        <taxon>Asteraceae</taxon>
        <taxon>Asteroideae</taxon>
        <taxon>Heliantheae alliance</taxon>
        <taxon>Heliantheae</taxon>
        <taxon>Helianthus</taxon>
    </lineage>
</organism>
<dbReference type="EMBL" id="MNCJ02000320">
    <property type="protein sequence ID" value="KAF5805318.1"/>
    <property type="molecule type" value="Genomic_DNA"/>
</dbReference>